<feature type="transmembrane region" description="Helical" evidence="1">
    <location>
        <begin position="12"/>
        <end position="29"/>
    </location>
</feature>
<dbReference type="Proteomes" id="UP000236173">
    <property type="component" value="Unassembled WGS sequence"/>
</dbReference>
<dbReference type="SUPFAM" id="SSF49879">
    <property type="entry name" value="SMAD/FHA domain"/>
    <property type="match status" value="1"/>
</dbReference>
<evidence type="ECO:0000256" key="1">
    <source>
        <dbReference type="SAM" id="Phobius"/>
    </source>
</evidence>
<dbReference type="InterPro" id="IPR000253">
    <property type="entry name" value="FHA_dom"/>
</dbReference>
<keyword evidence="1" id="KW-1133">Transmembrane helix</keyword>
<dbReference type="EMBL" id="BEHT01000010">
    <property type="protein sequence ID" value="GBC98407.1"/>
    <property type="molecule type" value="Genomic_DNA"/>
</dbReference>
<accession>A0A2H5XBB6</accession>
<dbReference type="CDD" id="cd00060">
    <property type="entry name" value="FHA"/>
    <property type="match status" value="1"/>
</dbReference>
<dbReference type="Pfam" id="PF13240">
    <property type="entry name" value="Zn_Ribbon_1"/>
    <property type="match status" value="1"/>
</dbReference>
<feature type="transmembrane region" description="Helical" evidence="1">
    <location>
        <begin position="191"/>
        <end position="212"/>
    </location>
</feature>
<feature type="transmembrane region" description="Helical" evidence="1">
    <location>
        <begin position="123"/>
        <end position="146"/>
    </location>
</feature>
<organism evidence="3 4">
    <name type="scientific">Candidatus Fervidibacter japonicus</name>
    <dbReference type="NCBI Taxonomy" id="2035412"/>
    <lineage>
        <taxon>Bacteria</taxon>
        <taxon>Candidatus Fervidibacterota</taxon>
        <taxon>Candidatus Fervidibacter</taxon>
    </lineage>
</organism>
<dbReference type="Gene3D" id="2.60.200.20">
    <property type="match status" value="1"/>
</dbReference>
<comment type="caution">
    <text evidence="3">The sequence shown here is derived from an EMBL/GenBank/DDBJ whole genome shotgun (WGS) entry which is preliminary data.</text>
</comment>
<proteinExistence type="predicted"/>
<sequence>MQRLSGRALARAVFGAIGGFTAWVIVEPFTTDVTSVQELFHASEGQPPVPLWALVGALIGVAIVGLDEWFWGGRKKAGRDALLAGVLGMLGGALAFAVGGWVFNAFAALVLGAPEGSLAQRLWLIVARSITWTLVGAVIGFALGAVRRSWRGAYHAGFGGALGGCIGGILFDTIAPLLGATLTLGLAEPGWGSRLIGLTTMGALIGLFGALAEQWFAPAILKVVSSGRMEGREFVVDKPMIWIGRDERCDVALYYDRQVQMRHAVLRWDGVGYVIAPENGGHIAVNDVPVQRRRLEDGDVITVGQTRLLFRSRLPTPAATDLARKLCSHCGALNRATAKFCYRCGTGL</sequence>
<protein>
    <recommendedName>
        <fullName evidence="2">FHA domain-containing protein</fullName>
    </recommendedName>
</protein>
<dbReference type="InterPro" id="IPR008984">
    <property type="entry name" value="SMAD_FHA_dom_sf"/>
</dbReference>
<feature type="transmembrane region" description="Helical" evidence="1">
    <location>
        <begin position="82"/>
        <end position="103"/>
    </location>
</feature>
<dbReference type="PROSITE" id="PS50006">
    <property type="entry name" value="FHA_DOMAIN"/>
    <property type="match status" value="1"/>
</dbReference>
<evidence type="ECO:0000259" key="2">
    <source>
        <dbReference type="PROSITE" id="PS50006"/>
    </source>
</evidence>
<dbReference type="Pfam" id="PF16697">
    <property type="entry name" value="Yop-YscD_cpl"/>
    <property type="match status" value="1"/>
</dbReference>
<dbReference type="InterPro" id="IPR032030">
    <property type="entry name" value="YscD_cytoplasmic_dom"/>
</dbReference>
<evidence type="ECO:0000313" key="4">
    <source>
        <dbReference type="Proteomes" id="UP000236173"/>
    </source>
</evidence>
<reference evidence="4" key="1">
    <citation type="submission" date="2017-09" db="EMBL/GenBank/DDBJ databases">
        <title>Metaegenomics of thermophilic ammonia-oxidizing enrichment culture.</title>
        <authorList>
            <person name="Kato S."/>
            <person name="Suzuki K."/>
        </authorList>
    </citation>
    <scope>NUCLEOTIDE SEQUENCE [LARGE SCALE GENOMIC DNA]</scope>
</reference>
<dbReference type="InterPro" id="IPR026870">
    <property type="entry name" value="Zinc_ribbon_dom"/>
</dbReference>
<evidence type="ECO:0000313" key="3">
    <source>
        <dbReference type="EMBL" id="GBC98407.1"/>
    </source>
</evidence>
<keyword evidence="1" id="KW-0812">Transmembrane</keyword>
<name>A0A2H5XBB6_9BACT</name>
<feature type="domain" description="FHA" evidence="2">
    <location>
        <begin position="241"/>
        <end position="295"/>
    </location>
</feature>
<feature type="transmembrane region" description="Helical" evidence="1">
    <location>
        <begin position="49"/>
        <end position="70"/>
    </location>
</feature>
<feature type="transmembrane region" description="Helical" evidence="1">
    <location>
        <begin position="153"/>
        <end position="171"/>
    </location>
</feature>
<gene>
    <name evidence="3" type="ORF">HRbin17_00919</name>
</gene>
<keyword evidence="1" id="KW-0472">Membrane</keyword>
<dbReference type="AlphaFoldDB" id="A0A2H5XBB6"/>